<keyword evidence="1" id="KW-0812">Transmembrane</keyword>
<keyword evidence="3" id="KW-1185">Reference proteome</keyword>
<protein>
    <submittedName>
        <fullName evidence="2">Uncharacterized protein</fullName>
    </submittedName>
</protein>
<comment type="caution">
    <text evidence="2">The sequence shown here is derived from an EMBL/GenBank/DDBJ whole genome shotgun (WGS) entry which is preliminary data.</text>
</comment>
<sequence>MKRWDLRPVEIRNLFNPAFCGLVLFRALAAYEDEDVRGMPFSLTLLVLPLCLQRDARETLAKANRSYFLKIVVANPQMLVDLPKRTTDLLPFAFEALGLLMQLGALVVTPDGRLRTVREGVRKGIDGTPESISCQRVAKFLGREFAQIGDRVTIYTTLGVRP</sequence>
<dbReference type="Proteomes" id="UP000283469">
    <property type="component" value="Unassembled WGS sequence"/>
</dbReference>
<dbReference type="Pfam" id="PF20131">
    <property type="entry name" value="MC3"/>
    <property type="match status" value="1"/>
</dbReference>
<evidence type="ECO:0000313" key="3">
    <source>
        <dbReference type="Proteomes" id="UP000283469"/>
    </source>
</evidence>
<dbReference type="InterPro" id="IPR045390">
    <property type="entry name" value="ABC-3C_MC3"/>
</dbReference>
<evidence type="ECO:0000313" key="2">
    <source>
        <dbReference type="EMBL" id="RJG53599.1"/>
    </source>
</evidence>
<organism evidence="2 3">
    <name type="scientific">Sphingobium terrigena</name>
    <dbReference type="NCBI Taxonomy" id="2304063"/>
    <lineage>
        <taxon>Bacteria</taxon>
        <taxon>Pseudomonadati</taxon>
        <taxon>Pseudomonadota</taxon>
        <taxon>Alphaproteobacteria</taxon>
        <taxon>Sphingomonadales</taxon>
        <taxon>Sphingomonadaceae</taxon>
        <taxon>Sphingobium</taxon>
    </lineage>
</organism>
<dbReference type="OrthoDB" id="7059377at2"/>
<dbReference type="RefSeq" id="WP_119747924.1">
    <property type="nucleotide sequence ID" value="NZ_QVRA01000014.1"/>
</dbReference>
<proteinExistence type="predicted"/>
<evidence type="ECO:0000256" key="1">
    <source>
        <dbReference type="SAM" id="Phobius"/>
    </source>
</evidence>
<accession>A0A418YQ55</accession>
<keyword evidence="1" id="KW-1133">Transmembrane helix</keyword>
<reference evidence="2 3" key="1">
    <citation type="submission" date="2018-08" db="EMBL/GenBank/DDBJ databases">
        <title>Sphingobium sp. EO9.</title>
        <authorList>
            <person name="Park Y."/>
            <person name="Kim K.H."/>
            <person name="Jeon C.O."/>
        </authorList>
    </citation>
    <scope>NUCLEOTIDE SEQUENCE [LARGE SCALE GENOMIC DNA]</scope>
    <source>
        <strain evidence="2 3">EO9</strain>
    </source>
</reference>
<feature type="transmembrane region" description="Helical" evidence="1">
    <location>
        <begin position="89"/>
        <end position="108"/>
    </location>
</feature>
<dbReference type="EMBL" id="QVRA01000014">
    <property type="protein sequence ID" value="RJG53599.1"/>
    <property type="molecule type" value="Genomic_DNA"/>
</dbReference>
<gene>
    <name evidence="2" type="ORF">D0Z70_15210</name>
</gene>
<dbReference type="AlphaFoldDB" id="A0A418YQ55"/>
<keyword evidence="1" id="KW-0472">Membrane</keyword>
<name>A0A418YQ55_9SPHN</name>